<proteinExistence type="predicted"/>
<dbReference type="HOGENOM" id="CLU_170379_1_0_5"/>
<dbReference type="EMBL" id="AGWX01000004">
    <property type="protein sequence ID" value="EKS37156.1"/>
    <property type="molecule type" value="Genomic_DNA"/>
</dbReference>
<protein>
    <recommendedName>
        <fullName evidence="3">DUF4164 domain-containing protein</fullName>
    </recommendedName>
</protein>
<keyword evidence="2" id="KW-1185">Reference proteome</keyword>
<evidence type="ECO:0008006" key="3">
    <source>
        <dbReference type="Google" id="ProtNLM"/>
    </source>
</evidence>
<evidence type="ECO:0000313" key="2">
    <source>
        <dbReference type="Proteomes" id="UP000001096"/>
    </source>
</evidence>
<dbReference type="PATRIC" id="fig|883078.3.peg.3696"/>
<dbReference type="AlphaFoldDB" id="K8P6N1"/>
<name>K8P6N1_9BRAD</name>
<comment type="caution">
    <text evidence="1">The sequence shown here is derived from an EMBL/GenBank/DDBJ whole genome shotgun (WGS) entry which is preliminary data.</text>
</comment>
<gene>
    <name evidence="1" type="ORF">HMPREF9695_03574</name>
</gene>
<dbReference type="InterPro" id="IPR025310">
    <property type="entry name" value="DUF4164"/>
</dbReference>
<organism evidence="1 2">
    <name type="scientific">Afipia broomeae ATCC 49717</name>
    <dbReference type="NCBI Taxonomy" id="883078"/>
    <lineage>
        <taxon>Bacteria</taxon>
        <taxon>Pseudomonadati</taxon>
        <taxon>Pseudomonadota</taxon>
        <taxon>Alphaproteobacteria</taxon>
        <taxon>Hyphomicrobiales</taxon>
        <taxon>Nitrobacteraceae</taxon>
        <taxon>Afipia</taxon>
    </lineage>
</organism>
<dbReference type="Proteomes" id="UP000001096">
    <property type="component" value="Unassembled WGS sequence"/>
</dbReference>
<reference evidence="1 2" key="1">
    <citation type="submission" date="2012-04" db="EMBL/GenBank/DDBJ databases">
        <title>The Genome Sequence of Afipia broomeae ATCC 49717.</title>
        <authorList>
            <consortium name="The Broad Institute Genome Sequencing Platform"/>
            <person name="Earl A."/>
            <person name="Ward D."/>
            <person name="Feldgarden M."/>
            <person name="Gevers D."/>
            <person name="Huys G."/>
            <person name="Walker B."/>
            <person name="Young S.K."/>
            <person name="Zeng Q."/>
            <person name="Gargeya S."/>
            <person name="Fitzgerald M."/>
            <person name="Haas B."/>
            <person name="Abouelleil A."/>
            <person name="Alvarado L."/>
            <person name="Arachchi H.M."/>
            <person name="Berlin A."/>
            <person name="Chapman S.B."/>
            <person name="Goldberg J."/>
            <person name="Griggs A."/>
            <person name="Gujja S."/>
            <person name="Hansen M."/>
            <person name="Howarth C."/>
            <person name="Imamovic A."/>
            <person name="Larimer J."/>
            <person name="McCowen C."/>
            <person name="Montmayeur A."/>
            <person name="Murphy C."/>
            <person name="Neiman D."/>
            <person name="Pearson M."/>
            <person name="Priest M."/>
            <person name="Roberts A."/>
            <person name="Saif S."/>
            <person name="Shea T."/>
            <person name="Sisk P."/>
            <person name="Sykes S."/>
            <person name="Wortman J."/>
            <person name="Nusbaum C."/>
            <person name="Birren B."/>
        </authorList>
    </citation>
    <scope>NUCLEOTIDE SEQUENCE [LARGE SCALE GENOMIC DNA]</scope>
    <source>
        <strain evidence="1 2">ATCC 49717</strain>
    </source>
</reference>
<dbReference type="eggNOG" id="ENOG50334CR">
    <property type="taxonomic scope" value="Bacteria"/>
</dbReference>
<evidence type="ECO:0000313" key="1">
    <source>
        <dbReference type="EMBL" id="EKS37156.1"/>
    </source>
</evidence>
<accession>K8P6N1</accession>
<dbReference type="Pfam" id="PF13747">
    <property type="entry name" value="DUF4164"/>
    <property type="match status" value="1"/>
</dbReference>
<sequence length="129" mass="13909">MLAGPPLFMPGQSLKGVRSVMTDRSTNGLANPEPAPSGVSDIELATRRLAAALDALESAVERRREFDRADDELGARIQALGADRSRLANELDGTLVRSRALERTNREIAERLDVAIDTIRSVIDSGEAP</sequence>